<evidence type="ECO:0000313" key="8">
    <source>
        <dbReference type="Proteomes" id="UP000198964"/>
    </source>
</evidence>
<evidence type="ECO:0000313" key="7">
    <source>
        <dbReference type="EMBL" id="SFF59216.1"/>
    </source>
</evidence>
<keyword evidence="2" id="KW-0805">Transcription regulation</keyword>
<feature type="domain" description="RNA polymerase sigma-70 region 2" evidence="5">
    <location>
        <begin position="22"/>
        <end position="88"/>
    </location>
</feature>
<dbReference type="PANTHER" id="PTHR43133:SF46">
    <property type="entry name" value="RNA POLYMERASE SIGMA-70 FACTOR ECF SUBFAMILY"/>
    <property type="match status" value="1"/>
</dbReference>
<evidence type="ECO:0000256" key="2">
    <source>
        <dbReference type="ARBA" id="ARBA00023015"/>
    </source>
</evidence>
<evidence type="ECO:0000259" key="6">
    <source>
        <dbReference type="Pfam" id="PF08281"/>
    </source>
</evidence>
<dbReference type="Gene3D" id="1.10.1740.10">
    <property type="match status" value="1"/>
</dbReference>
<dbReference type="STRING" id="655355.SAMN05216283_11048"/>
<dbReference type="NCBIfam" id="TIGR02985">
    <property type="entry name" value="Sig70_bacteroi1"/>
    <property type="match status" value="1"/>
</dbReference>
<dbReference type="PANTHER" id="PTHR43133">
    <property type="entry name" value="RNA POLYMERASE ECF-TYPE SIGMA FACTO"/>
    <property type="match status" value="1"/>
</dbReference>
<accession>A0A1I2K2M6</accession>
<dbReference type="InterPro" id="IPR014284">
    <property type="entry name" value="RNA_pol_sigma-70_dom"/>
</dbReference>
<dbReference type="InterPro" id="IPR036388">
    <property type="entry name" value="WH-like_DNA-bd_sf"/>
</dbReference>
<dbReference type="InterPro" id="IPR007627">
    <property type="entry name" value="RNA_pol_sigma70_r2"/>
</dbReference>
<keyword evidence="8" id="KW-1185">Reference proteome</keyword>
<evidence type="ECO:0000256" key="3">
    <source>
        <dbReference type="ARBA" id="ARBA00023082"/>
    </source>
</evidence>
<proteinExistence type="inferred from homology"/>
<dbReference type="GO" id="GO:0016987">
    <property type="term" value="F:sigma factor activity"/>
    <property type="evidence" value="ECO:0007669"/>
    <property type="project" value="UniProtKB-KW"/>
</dbReference>
<comment type="similarity">
    <text evidence="1">Belongs to the sigma-70 factor family. ECF subfamily.</text>
</comment>
<dbReference type="SUPFAM" id="SSF88659">
    <property type="entry name" value="Sigma3 and sigma4 domains of RNA polymerase sigma factors"/>
    <property type="match status" value="1"/>
</dbReference>
<dbReference type="RefSeq" id="WP_093920917.1">
    <property type="nucleotide sequence ID" value="NZ_FONW01000010.1"/>
</dbReference>
<reference evidence="7 8" key="1">
    <citation type="submission" date="2016-10" db="EMBL/GenBank/DDBJ databases">
        <authorList>
            <person name="de Groot N.N."/>
        </authorList>
    </citation>
    <scope>NUCLEOTIDE SEQUENCE [LARGE SCALE GENOMIC DNA]</scope>
    <source>
        <strain evidence="7 8">CGMCC 1.9156</strain>
    </source>
</reference>
<evidence type="ECO:0000256" key="1">
    <source>
        <dbReference type="ARBA" id="ARBA00010641"/>
    </source>
</evidence>
<keyword evidence="4" id="KW-0804">Transcription</keyword>
<dbReference type="InterPro" id="IPR014327">
    <property type="entry name" value="RNA_pol_sigma70_bacteroid"/>
</dbReference>
<dbReference type="SUPFAM" id="SSF88946">
    <property type="entry name" value="Sigma2 domain of RNA polymerase sigma factors"/>
    <property type="match status" value="1"/>
</dbReference>
<dbReference type="EMBL" id="FONW01000010">
    <property type="protein sequence ID" value="SFF59216.1"/>
    <property type="molecule type" value="Genomic_DNA"/>
</dbReference>
<dbReference type="Pfam" id="PF08281">
    <property type="entry name" value="Sigma70_r4_2"/>
    <property type="match status" value="1"/>
</dbReference>
<dbReference type="Gene3D" id="1.10.10.10">
    <property type="entry name" value="Winged helix-like DNA-binding domain superfamily/Winged helix DNA-binding domain"/>
    <property type="match status" value="1"/>
</dbReference>
<dbReference type="NCBIfam" id="TIGR02937">
    <property type="entry name" value="sigma70-ECF"/>
    <property type="match status" value="1"/>
</dbReference>
<sequence length="197" mass="23388">MNLEQELLRSIFNGNRKSFEILFRTQYARLCAYAISFVSQEEIAEDIVSEIFLKLWERRKSIQITGSVSSYLFKAVKNSCLNYLSREKSKKKTVSENEVQLLDLKMTYTISDKYPLNDLLSKELEEKIKYEIEQLPPQCREIFYLSRFEEMTHKEIAEKLNISENTVKVQIYRALVKLRKGLKDYLPLLLLKFPDFF</sequence>
<dbReference type="InterPro" id="IPR039425">
    <property type="entry name" value="RNA_pol_sigma-70-like"/>
</dbReference>
<dbReference type="InterPro" id="IPR013249">
    <property type="entry name" value="RNA_pol_sigma70_r4_t2"/>
</dbReference>
<dbReference type="InterPro" id="IPR013324">
    <property type="entry name" value="RNA_pol_sigma_r3/r4-like"/>
</dbReference>
<dbReference type="InterPro" id="IPR013325">
    <property type="entry name" value="RNA_pol_sigma_r2"/>
</dbReference>
<feature type="domain" description="RNA polymerase sigma factor 70 region 4 type 2" evidence="6">
    <location>
        <begin position="128"/>
        <end position="178"/>
    </location>
</feature>
<name>A0A1I2K2M6_9BACT</name>
<organism evidence="7 8">
    <name type="scientific">Sunxiuqinia elliptica</name>
    <dbReference type="NCBI Taxonomy" id="655355"/>
    <lineage>
        <taxon>Bacteria</taxon>
        <taxon>Pseudomonadati</taxon>
        <taxon>Bacteroidota</taxon>
        <taxon>Bacteroidia</taxon>
        <taxon>Marinilabiliales</taxon>
        <taxon>Prolixibacteraceae</taxon>
        <taxon>Sunxiuqinia</taxon>
    </lineage>
</organism>
<dbReference type="CDD" id="cd06171">
    <property type="entry name" value="Sigma70_r4"/>
    <property type="match status" value="1"/>
</dbReference>
<dbReference type="Proteomes" id="UP000198964">
    <property type="component" value="Unassembled WGS sequence"/>
</dbReference>
<keyword evidence="3" id="KW-0731">Sigma factor</keyword>
<dbReference type="GO" id="GO:0006352">
    <property type="term" value="P:DNA-templated transcription initiation"/>
    <property type="evidence" value="ECO:0007669"/>
    <property type="project" value="InterPro"/>
</dbReference>
<dbReference type="GO" id="GO:0003677">
    <property type="term" value="F:DNA binding"/>
    <property type="evidence" value="ECO:0007669"/>
    <property type="project" value="InterPro"/>
</dbReference>
<dbReference type="AlphaFoldDB" id="A0A1I2K2M6"/>
<protein>
    <submittedName>
        <fullName evidence="7">RNA polymerase sigma-70 factor, ECF subfamily</fullName>
    </submittedName>
</protein>
<evidence type="ECO:0000259" key="5">
    <source>
        <dbReference type="Pfam" id="PF04542"/>
    </source>
</evidence>
<gene>
    <name evidence="7" type="ORF">SAMN05216283_11048</name>
</gene>
<dbReference type="Pfam" id="PF04542">
    <property type="entry name" value="Sigma70_r2"/>
    <property type="match status" value="1"/>
</dbReference>
<evidence type="ECO:0000256" key="4">
    <source>
        <dbReference type="ARBA" id="ARBA00023163"/>
    </source>
</evidence>